<dbReference type="Gene3D" id="3.40.50.720">
    <property type="entry name" value="NAD(P)-binding Rossmann-like Domain"/>
    <property type="match status" value="1"/>
</dbReference>
<keyword evidence="2" id="KW-0560">Oxidoreductase</keyword>
<comment type="caution">
    <text evidence="4">The sequence shown here is derived from an EMBL/GenBank/DDBJ whole genome shotgun (WGS) entry which is preliminary data.</text>
</comment>
<dbReference type="AlphaFoldDB" id="A0A370AZB9"/>
<proteinExistence type="inferred from homology"/>
<dbReference type="Proteomes" id="UP000253741">
    <property type="component" value="Unassembled WGS sequence"/>
</dbReference>
<evidence type="ECO:0000313" key="5">
    <source>
        <dbReference type="Proteomes" id="UP000253741"/>
    </source>
</evidence>
<dbReference type="CDD" id="cd05233">
    <property type="entry name" value="SDR_c"/>
    <property type="match status" value="1"/>
</dbReference>
<sequence>MGQLEGRTAVVTGGHTGIGLATSVRLAAEGAHVFITGRRQAEMDAAVRTIGPERATAVAGDITNPADLDRLYDAVRDRGRGLDVVFANAATASFAPLEQITEEQLDQIFGVNVRGTVFTVQKALPLLNEGASVILNASTAADRGTEAFSVYAASKAAVRSFARGWANELKGRGIRVNAISPGPIDTTGITELFGEEDAPAARTNLGGATPIGRMGRPEEVAALVAFLASDQSSYILGANLFVDGGANQV</sequence>
<organism evidence="4 5">
    <name type="scientific">Streptomyces corynorhini</name>
    <dbReference type="NCBI Taxonomy" id="2282652"/>
    <lineage>
        <taxon>Bacteria</taxon>
        <taxon>Bacillati</taxon>
        <taxon>Actinomycetota</taxon>
        <taxon>Actinomycetes</taxon>
        <taxon>Kitasatosporales</taxon>
        <taxon>Streptomycetaceae</taxon>
        <taxon>Streptomyces</taxon>
    </lineage>
</organism>
<evidence type="ECO:0000259" key="3">
    <source>
        <dbReference type="SMART" id="SM00822"/>
    </source>
</evidence>
<dbReference type="PRINTS" id="PR00081">
    <property type="entry name" value="GDHRDH"/>
</dbReference>
<reference evidence="4 5" key="1">
    <citation type="submission" date="2018-07" db="EMBL/GenBank/DDBJ databases">
        <title>Streptomyces species from bats.</title>
        <authorList>
            <person name="Dunlap C."/>
        </authorList>
    </citation>
    <scope>NUCLEOTIDE SEQUENCE [LARGE SCALE GENOMIC DNA]</scope>
    <source>
        <strain evidence="4 5">AC230</strain>
    </source>
</reference>
<dbReference type="OrthoDB" id="9803333at2"/>
<accession>A0A370AZB9</accession>
<dbReference type="PROSITE" id="PS00061">
    <property type="entry name" value="ADH_SHORT"/>
    <property type="match status" value="1"/>
</dbReference>
<evidence type="ECO:0000256" key="2">
    <source>
        <dbReference type="ARBA" id="ARBA00023002"/>
    </source>
</evidence>
<gene>
    <name evidence="4" type="ORF">DVH02_28030</name>
</gene>
<comment type="similarity">
    <text evidence="1">Belongs to the short-chain dehydrogenases/reductases (SDR) family.</text>
</comment>
<name>A0A370AZB9_9ACTN</name>
<dbReference type="PANTHER" id="PTHR43943">
    <property type="entry name" value="DEHYDROGENASE/REDUCTASE (SDR FAMILY) MEMBER 4"/>
    <property type="match status" value="1"/>
</dbReference>
<dbReference type="SMART" id="SM00822">
    <property type="entry name" value="PKS_KR"/>
    <property type="match status" value="1"/>
</dbReference>
<dbReference type="InterPro" id="IPR020904">
    <property type="entry name" value="Sc_DH/Rdtase_CS"/>
</dbReference>
<dbReference type="InterPro" id="IPR002347">
    <property type="entry name" value="SDR_fam"/>
</dbReference>
<dbReference type="PANTHER" id="PTHR43943:SF2">
    <property type="entry name" value="DEHYDROGENASE_REDUCTASE 4"/>
    <property type="match status" value="1"/>
</dbReference>
<evidence type="ECO:0000256" key="1">
    <source>
        <dbReference type="ARBA" id="ARBA00006484"/>
    </source>
</evidence>
<dbReference type="RefSeq" id="WP_114626654.1">
    <property type="nucleotide sequence ID" value="NZ_QQNA01000263.1"/>
</dbReference>
<protein>
    <submittedName>
        <fullName evidence="4">SDR family NAD(P)-dependent oxidoreductase</fullName>
    </submittedName>
</protein>
<dbReference type="FunFam" id="3.40.50.720:FF:000084">
    <property type="entry name" value="Short-chain dehydrogenase reductase"/>
    <property type="match status" value="1"/>
</dbReference>
<dbReference type="EMBL" id="QQNA01000263">
    <property type="protein sequence ID" value="RDG34930.1"/>
    <property type="molecule type" value="Genomic_DNA"/>
</dbReference>
<dbReference type="InterPro" id="IPR036291">
    <property type="entry name" value="NAD(P)-bd_dom_sf"/>
</dbReference>
<dbReference type="Pfam" id="PF13561">
    <property type="entry name" value="adh_short_C2"/>
    <property type="match status" value="1"/>
</dbReference>
<feature type="domain" description="Ketoreductase" evidence="3">
    <location>
        <begin position="7"/>
        <end position="182"/>
    </location>
</feature>
<dbReference type="GO" id="GO:0016491">
    <property type="term" value="F:oxidoreductase activity"/>
    <property type="evidence" value="ECO:0007669"/>
    <property type="project" value="UniProtKB-KW"/>
</dbReference>
<keyword evidence="5" id="KW-1185">Reference proteome</keyword>
<dbReference type="InterPro" id="IPR057326">
    <property type="entry name" value="KR_dom"/>
</dbReference>
<evidence type="ECO:0000313" key="4">
    <source>
        <dbReference type="EMBL" id="RDG34930.1"/>
    </source>
</evidence>
<dbReference type="SUPFAM" id="SSF51735">
    <property type="entry name" value="NAD(P)-binding Rossmann-fold domains"/>
    <property type="match status" value="1"/>
</dbReference>